<feature type="non-terminal residue" evidence="6">
    <location>
        <position position="244"/>
    </location>
</feature>
<proteinExistence type="inferred from homology"/>
<keyword evidence="1" id="KW-0819">tRNA processing</keyword>
<dbReference type="EMBL" id="PKSL01000090">
    <property type="protein sequence ID" value="POW06107.1"/>
    <property type="molecule type" value="Genomic_DNA"/>
</dbReference>
<dbReference type="AlphaFoldDB" id="A0A2S4V9D1"/>
<keyword evidence="7" id="KW-1185">Reference proteome</keyword>
<comment type="caution">
    <text evidence="6">The sequence shown here is derived from an EMBL/GenBank/DDBJ whole genome shotgun (WGS) entry which is preliminary data.</text>
</comment>
<evidence type="ECO:0000256" key="5">
    <source>
        <dbReference type="SAM" id="MobiDB-lite"/>
    </source>
</evidence>
<dbReference type="PANTHER" id="PTHR14742">
    <property type="entry name" value="RIBONUCLEASE P SUBUNIT P21"/>
    <property type="match status" value="1"/>
</dbReference>
<evidence type="ECO:0000256" key="2">
    <source>
        <dbReference type="ARBA" id="ARBA00022723"/>
    </source>
</evidence>
<feature type="region of interest" description="Disordered" evidence="5">
    <location>
        <begin position="29"/>
        <end position="77"/>
    </location>
</feature>
<dbReference type="Proteomes" id="UP000239156">
    <property type="component" value="Unassembled WGS sequence"/>
</dbReference>
<evidence type="ECO:0008006" key="8">
    <source>
        <dbReference type="Google" id="ProtNLM"/>
    </source>
</evidence>
<dbReference type="Gene3D" id="6.20.50.20">
    <property type="match status" value="1"/>
</dbReference>
<keyword evidence="2" id="KW-0479">Metal-binding</keyword>
<dbReference type="VEuPathDB" id="FungiDB:PSTT_09241"/>
<evidence type="ECO:0000256" key="3">
    <source>
        <dbReference type="ARBA" id="ARBA00022833"/>
    </source>
</evidence>
<protein>
    <recommendedName>
        <fullName evidence="8">Rpr2-domain-containing protein</fullName>
    </recommendedName>
</protein>
<dbReference type="GO" id="GO:0008033">
    <property type="term" value="P:tRNA processing"/>
    <property type="evidence" value="ECO:0007669"/>
    <property type="project" value="UniProtKB-KW"/>
</dbReference>
<accession>A0A2S4V9D1</accession>
<dbReference type="GO" id="GO:0046872">
    <property type="term" value="F:metal ion binding"/>
    <property type="evidence" value="ECO:0007669"/>
    <property type="project" value="UniProtKB-KW"/>
</dbReference>
<organism evidence="6 7">
    <name type="scientific">Puccinia striiformis</name>
    <dbReference type="NCBI Taxonomy" id="27350"/>
    <lineage>
        <taxon>Eukaryota</taxon>
        <taxon>Fungi</taxon>
        <taxon>Dikarya</taxon>
        <taxon>Basidiomycota</taxon>
        <taxon>Pucciniomycotina</taxon>
        <taxon>Pucciniomycetes</taxon>
        <taxon>Pucciniales</taxon>
        <taxon>Pucciniaceae</taxon>
        <taxon>Puccinia</taxon>
    </lineage>
</organism>
<sequence length="244" mass="28147">PPLPEFGGFSSSWIFRLLWVEIGRGLNTYESHQPPKQKINKKKKNEVSLDQERSCRMPPKNLNEPHNRSQSTGRTERLSLSRFRYSTDLDRTQRSKTRKIQIIFHLPSNQPRSRHPIPHLPVLGLSRVLSKSMKVIAKKSVLRMDPSVKRSICRSCHLLLIPGTTSTTKILRSSSHRHKVKTRCLSCSHERQIPHPPKPKQDPTDRSGGHEHELMSEKKRSIPFWNQPQHLTFVGQTLMVEGSL</sequence>
<evidence type="ECO:0000313" key="7">
    <source>
        <dbReference type="Proteomes" id="UP000239156"/>
    </source>
</evidence>
<evidence type="ECO:0000256" key="4">
    <source>
        <dbReference type="ARBA" id="ARBA00038402"/>
    </source>
</evidence>
<name>A0A2S4V9D1_9BASI</name>
<gene>
    <name evidence="6" type="ORF">PSTT_09241</name>
</gene>
<dbReference type="InterPro" id="IPR007175">
    <property type="entry name" value="Rpr2/Snm1/Rpp21"/>
</dbReference>
<feature type="non-terminal residue" evidence="6">
    <location>
        <position position="1"/>
    </location>
</feature>
<feature type="compositionally biased region" description="Basic and acidic residues" evidence="5">
    <location>
        <begin position="188"/>
        <end position="216"/>
    </location>
</feature>
<comment type="similarity">
    <text evidence="4">Belongs to the eukaryotic/archaeal RNase P protein component 4 family.</text>
</comment>
<dbReference type="VEuPathDB" id="FungiDB:PSHT_14129"/>
<evidence type="ECO:0000313" key="6">
    <source>
        <dbReference type="EMBL" id="POW06107.1"/>
    </source>
</evidence>
<evidence type="ECO:0000256" key="1">
    <source>
        <dbReference type="ARBA" id="ARBA00022694"/>
    </source>
</evidence>
<dbReference type="Pfam" id="PF04032">
    <property type="entry name" value="Rpr2"/>
    <property type="match status" value="1"/>
</dbReference>
<feature type="region of interest" description="Disordered" evidence="5">
    <location>
        <begin position="186"/>
        <end position="216"/>
    </location>
</feature>
<reference evidence="6" key="1">
    <citation type="submission" date="2017-12" db="EMBL/GenBank/DDBJ databases">
        <title>Gene loss provides genomic basis for host adaptation in cereal stripe rust fungi.</title>
        <authorList>
            <person name="Xia C."/>
        </authorList>
    </citation>
    <scope>NUCLEOTIDE SEQUENCE [LARGE SCALE GENOMIC DNA]</scope>
    <source>
        <strain evidence="6">93-210</strain>
    </source>
</reference>
<keyword evidence="3" id="KW-0862">Zinc</keyword>
<feature type="compositionally biased region" description="Basic and acidic residues" evidence="5">
    <location>
        <begin position="45"/>
        <end position="55"/>
    </location>
</feature>
<dbReference type="PANTHER" id="PTHR14742:SF0">
    <property type="entry name" value="RIBONUCLEASE P PROTEIN SUBUNIT P21"/>
    <property type="match status" value="1"/>
</dbReference>
<dbReference type="GO" id="GO:0005655">
    <property type="term" value="C:nucleolar ribonuclease P complex"/>
    <property type="evidence" value="ECO:0007669"/>
    <property type="project" value="TreeGrafter"/>
</dbReference>